<comment type="caution">
    <text evidence="1">The sequence shown here is derived from an EMBL/GenBank/DDBJ whole genome shotgun (WGS) entry which is preliminary data.</text>
</comment>
<dbReference type="EMBL" id="JAHLKM010000050">
    <property type="protein sequence ID" value="MCQ4334954.1"/>
    <property type="molecule type" value="Genomic_DNA"/>
</dbReference>
<dbReference type="Gene3D" id="3.40.720.10">
    <property type="entry name" value="Alkaline Phosphatase, subunit A"/>
    <property type="match status" value="1"/>
</dbReference>
<accession>A0A9R1CTI5</accession>
<dbReference type="Proteomes" id="UP001139494">
    <property type="component" value="Unassembled WGS sequence"/>
</dbReference>
<organism evidence="1 2">
    <name type="scientific">Natronomonas aquatica</name>
    <dbReference type="NCBI Taxonomy" id="2841590"/>
    <lineage>
        <taxon>Archaea</taxon>
        <taxon>Methanobacteriati</taxon>
        <taxon>Methanobacteriota</taxon>
        <taxon>Stenosarchaea group</taxon>
        <taxon>Halobacteria</taxon>
        <taxon>Halobacteriales</taxon>
        <taxon>Natronomonadaceae</taxon>
        <taxon>Natronomonas</taxon>
    </lineage>
</organism>
<sequence>MGSTFEQVWETYQREGIRYLAKELYLTSRCKSIAAAERYNRRYNHWRSGTDFNTNGISIFDEDWDNLIILDACRYDRFAKLHDFDGNLESRISRGSKTWEFIRANFRNEKRYDTVYLTDNPWYSKLADELKSELYHYELMEQDSFDGTVTHPKTATNAAIEYTTRFDDKRCIIHYYQPHEPYFTEDGAELHRMEATCPARLRHRGYTREDIVGAYESTLSLVLEELPRLLDHIKGKTVITADHGELLGDRMKPIPLKTYEHPEGVYVDELVCVPWFIVDYDDRKEIVESEEPAEIFTPDESEIEEQLQDLGYL</sequence>
<dbReference type="AlphaFoldDB" id="A0A9R1CTI5"/>
<evidence type="ECO:0008006" key="3">
    <source>
        <dbReference type="Google" id="ProtNLM"/>
    </source>
</evidence>
<evidence type="ECO:0000313" key="2">
    <source>
        <dbReference type="Proteomes" id="UP001139494"/>
    </source>
</evidence>
<protein>
    <recommendedName>
        <fullName evidence="3">Sulfatase</fullName>
    </recommendedName>
</protein>
<reference evidence="1" key="1">
    <citation type="journal article" date="2023" name="Front. Microbiol.">
        <title>Genomic-based phylogenetic and metabolic analyses of the genus Natronomonas, and description of Natronomonas aquatica sp. nov.</title>
        <authorList>
            <person name="Garcia-Roldan A."/>
            <person name="Duran-Viseras A."/>
            <person name="de la Haba R.R."/>
            <person name="Corral P."/>
            <person name="Sanchez-Porro C."/>
            <person name="Ventosa A."/>
        </authorList>
    </citation>
    <scope>NUCLEOTIDE SEQUENCE</scope>
    <source>
        <strain evidence="1">F2-12</strain>
    </source>
</reference>
<gene>
    <name evidence="1" type="ORF">KM295_15995</name>
</gene>
<proteinExistence type="predicted"/>
<evidence type="ECO:0000313" key="1">
    <source>
        <dbReference type="EMBL" id="MCQ4334954.1"/>
    </source>
</evidence>
<dbReference type="SUPFAM" id="SSF53649">
    <property type="entry name" value="Alkaline phosphatase-like"/>
    <property type="match status" value="1"/>
</dbReference>
<name>A0A9R1CTI5_9EURY</name>
<dbReference type="InterPro" id="IPR017850">
    <property type="entry name" value="Alkaline_phosphatase_core_sf"/>
</dbReference>
<keyword evidence="2" id="KW-1185">Reference proteome</keyword>
<dbReference type="RefSeq" id="WP_256031274.1">
    <property type="nucleotide sequence ID" value="NZ_JAHLKM010000050.1"/>
</dbReference>